<feature type="domain" description="SSD" evidence="7">
    <location>
        <begin position="677"/>
        <end position="804"/>
    </location>
</feature>
<dbReference type="PANTHER" id="PTHR33406:SF13">
    <property type="entry name" value="MEMBRANE PROTEIN YDFJ"/>
    <property type="match status" value="1"/>
</dbReference>
<protein>
    <submittedName>
        <fullName evidence="8">RND efflux transporter</fullName>
    </submittedName>
</protein>
<dbReference type="OrthoDB" id="9794724at2"/>
<accession>I4BBA9</accession>
<keyword evidence="3 6" id="KW-0812">Transmembrane</keyword>
<keyword evidence="9" id="KW-1185">Reference proteome</keyword>
<feature type="transmembrane region" description="Helical" evidence="6">
    <location>
        <begin position="677"/>
        <end position="701"/>
    </location>
</feature>
<keyword evidence="2" id="KW-1003">Cell membrane</keyword>
<reference evidence="8 9" key="1">
    <citation type="submission" date="2012-06" db="EMBL/GenBank/DDBJ databases">
        <title>The complete chromosome of genome of Turneriella parva DSM 21527.</title>
        <authorList>
            <consortium name="US DOE Joint Genome Institute (JGI-PGF)"/>
            <person name="Lucas S."/>
            <person name="Han J."/>
            <person name="Lapidus A."/>
            <person name="Bruce D."/>
            <person name="Goodwin L."/>
            <person name="Pitluck S."/>
            <person name="Peters L."/>
            <person name="Kyrpides N."/>
            <person name="Mavromatis K."/>
            <person name="Ivanova N."/>
            <person name="Mikhailova N."/>
            <person name="Chertkov O."/>
            <person name="Detter J.C."/>
            <person name="Tapia R."/>
            <person name="Han C."/>
            <person name="Land M."/>
            <person name="Hauser L."/>
            <person name="Markowitz V."/>
            <person name="Cheng J.-F."/>
            <person name="Hugenholtz P."/>
            <person name="Woyke T."/>
            <person name="Wu D."/>
            <person name="Gronow S."/>
            <person name="Wellnitz S."/>
            <person name="Brambilla E."/>
            <person name="Klenk H.-P."/>
            <person name="Eisen J.A."/>
        </authorList>
    </citation>
    <scope>NUCLEOTIDE SEQUENCE [LARGE SCALE GENOMIC DNA]</scope>
    <source>
        <strain evidence="9">ATCC BAA-1111 / DSM 21527 / NCTC 11395 / H</strain>
    </source>
</reference>
<dbReference type="Pfam" id="PF03176">
    <property type="entry name" value="MMPL"/>
    <property type="match status" value="2"/>
</dbReference>
<feature type="transmembrane region" description="Helical" evidence="6">
    <location>
        <begin position="258"/>
        <end position="274"/>
    </location>
</feature>
<feature type="transmembrane region" description="Helical" evidence="6">
    <location>
        <begin position="20"/>
        <end position="39"/>
    </location>
</feature>
<keyword evidence="4 6" id="KW-1133">Transmembrane helix</keyword>
<dbReference type="InterPro" id="IPR050545">
    <property type="entry name" value="Mycobact_MmpL"/>
</dbReference>
<dbReference type="SUPFAM" id="SSF82866">
    <property type="entry name" value="Multidrug efflux transporter AcrB transmembrane domain"/>
    <property type="match status" value="2"/>
</dbReference>
<dbReference type="GO" id="GO:0005886">
    <property type="term" value="C:plasma membrane"/>
    <property type="evidence" value="ECO:0007669"/>
    <property type="project" value="UniProtKB-SubCell"/>
</dbReference>
<dbReference type="EMBL" id="CP002959">
    <property type="protein sequence ID" value="AFM14566.1"/>
    <property type="molecule type" value="Genomic_DNA"/>
</dbReference>
<dbReference type="PATRIC" id="fig|869212.3.peg.3964"/>
<feature type="transmembrane region" description="Helical" evidence="6">
    <location>
        <begin position="443"/>
        <end position="462"/>
    </location>
</feature>
<feature type="transmembrane region" description="Helical" evidence="6">
    <location>
        <begin position="751"/>
        <end position="775"/>
    </location>
</feature>
<evidence type="ECO:0000256" key="1">
    <source>
        <dbReference type="ARBA" id="ARBA00004651"/>
    </source>
</evidence>
<dbReference type="RefSeq" id="WP_014805042.1">
    <property type="nucleotide sequence ID" value="NC_018020.1"/>
</dbReference>
<feature type="transmembrane region" description="Helical" evidence="6">
    <location>
        <begin position="707"/>
        <end position="730"/>
    </location>
</feature>
<feature type="transmembrane region" description="Helical" evidence="6">
    <location>
        <begin position="640"/>
        <end position="665"/>
    </location>
</feature>
<sequence>MKKKETTGLKIGRFVLKYRWHIIIANAVLLLIVIGGMAARGKRYGDHVKYMLETRSDPTKRIEGYKGEKPFFDADYRVWFDSSDPNLKAMDEHQAIYNREDMAIVLVKAKSGNLWTNENLTTLRAITQDMWTVAYTNRVDGLANFNFTLAKGDDLVVSEFLSDLPYDAKKLEAKKKLLLEDPLLTKFMISPKLDMTQITLKIVAPPEFPSAFLEAKASMIEVLKKHTDANPDLQVMLAGSVMLNNAFIEFAAEDQKTLVPLMFLFIIITMTALLRSFLGMLLPMVVLITSILFPMLLFMGIFNYPLNNASVNTMQLMVAIAIADSIHIMAVFLRNMRHGMTRDEAILDTLDKNFLACLLTSVTTAIGFYSLVTQSMPPFRDLGLFAGTGTVYAFFASILTLPALLAVIPFKQQAKSSEADFSDGVPTKGYEKFVDFIFERKRAIMIVWLITCVASVAFLFSIKIDNNTMAYFDKKSEFRVASEYIDQNIIGTMPFEFNFRSSGTGQVYDPAFLKKVEKFHNYLMSKPEFQFTHVSSVLDIIKRMNKTMNGENPAEYRIPEPKPGVDTRKLIAQYMFLYKTNLPQGSDVTNIVDADDSMIRITAFGRAQPSQKQVDLAKEVNAWLEKEMPEMKARTIGIPIMFGLLMTQAIPGMILSMVLSLALITLSMTIAFRSVKLGLLSMIPNVWPVLFVYGALGLIGYTVDLSIAVVAMVTLGIAVDDTIHFLAKFLRAFHHLHDTKQAILHTFRETGGALIITSVILVLGFGILMFSGFLINANMGMLSSIIIALALVADFVIAPAVLITLFKASEFEQNTASVGD</sequence>
<keyword evidence="5 6" id="KW-0472">Membrane</keyword>
<feature type="domain" description="SSD" evidence="7">
    <location>
        <begin position="258"/>
        <end position="407"/>
    </location>
</feature>
<evidence type="ECO:0000313" key="8">
    <source>
        <dbReference type="EMBL" id="AFM14566.1"/>
    </source>
</evidence>
<feature type="transmembrane region" description="Helical" evidence="6">
    <location>
        <begin position="314"/>
        <end position="333"/>
    </location>
</feature>
<evidence type="ECO:0000256" key="3">
    <source>
        <dbReference type="ARBA" id="ARBA00022692"/>
    </source>
</evidence>
<evidence type="ECO:0000313" key="9">
    <source>
        <dbReference type="Proteomes" id="UP000006048"/>
    </source>
</evidence>
<dbReference type="PROSITE" id="PS50156">
    <property type="entry name" value="SSD"/>
    <property type="match status" value="2"/>
</dbReference>
<dbReference type="STRING" id="869212.Turpa_3932"/>
<dbReference type="Proteomes" id="UP000006048">
    <property type="component" value="Chromosome"/>
</dbReference>
<gene>
    <name evidence="8" type="ordered locus">Turpa_3932</name>
</gene>
<dbReference type="AlphaFoldDB" id="I4BBA9"/>
<dbReference type="InterPro" id="IPR004869">
    <property type="entry name" value="MMPL_dom"/>
</dbReference>
<evidence type="ECO:0000256" key="5">
    <source>
        <dbReference type="ARBA" id="ARBA00023136"/>
    </source>
</evidence>
<comment type="subcellular location">
    <subcellularLocation>
        <location evidence="1">Cell membrane</location>
        <topology evidence="1">Multi-pass membrane protein</topology>
    </subcellularLocation>
</comment>
<evidence type="ECO:0000259" key="7">
    <source>
        <dbReference type="PROSITE" id="PS50156"/>
    </source>
</evidence>
<name>I4BBA9_TURPD</name>
<evidence type="ECO:0000256" key="2">
    <source>
        <dbReference type="ARBA" id="ARBA00022475"/>
    </source>
</evidence>
<feature type="transmembrane region" description="Helical" evidence="6">
    <location>
        <begin position="354"/>
        <end position="372"/>
    </location>
</feature>
<feature type="transmembrane region" description="Helical" evidence="6">
    <location>
        <begin position="781"/>
        <end position="806"/>
    </location>
</feature>
<dbReference type="InterPro" id="IPR000731">
    <property type="entry name" value="SSD"/>
</dbReference>
<dbReference type="HOGENOM" id="CLU_008861_1_0_12"/>
<feature type="transmembrane region" description="Helical" evidence="6">
    <location>
        <begin position="281"/>
        <end position="302"/>
    </location>
</feature>
<dbReference type="KEGG" id="tpx:Turpa_3932"/>
<evidence type="ECO:0000256" key="4">
    <source>
        <dbReference type="ARBA" id="ARBA00022989"/>
    </source>
</evidence>
<dbReference type="PANTHER" id="PTHR33406">
    <property type="entry name" value="MEMBRANE PROTEIN MJ1562-RELATED"/>
    <property type="match status" value="1"/>
</dbReference>
<dbReference type="Gene3D" id="1.20.1640.10">
    <property type="entry name" value="Multidrug efflux transporter AcrB transmembrane domain"/>
    <property type="match status" value="2"/>
</dbReference>
<feature type="transmembrane region" description="Helical" evidence="6">
    <location>
        <begin position="384"/>
        <end position="408"/>
    </location>
</feature>
<organism evidence="8 9">
    <name type="scientific">Turneriella parva (strain ATCC BAA-1111 / DSM 21527 / NCTC 11395 / H)</name>
    <name type="common">Leptospira parva</name>
    <dbReference type="NCBI Taxonomy" id="869212"/>
    <lineage>
        <taxon>Bacteria</taxon>
        <taxon>Pseudomonadati</taxon>
        <taxon>Spirochaetota</taxon>
        <taxon>Spirochaetia</taxon>
        <taxon>Leptospirales</taxon>
        <taxon>Leptospiraceae</taxon>
        <taxon>Turneriella</taxon>
    </lineage>
</organism>
<evidence type="ECO:0000256" key="6">
    <source>
        <dbReference type="SAM" id="Phobius"/>
    </source>
</evidence>
<proteinExistence type="predicted"/>